<reference evidence="1 2" key="1">
    <citation type="submission" date="2016-10" db="EMBL/GenBank/DDBJ databases">
        <authorList>
            <person name="de Groot N.N."/>
        </authorList>
    </citation>
    <scope>NUCLEOTIDE SEQUENCE [LARGE SCALE GENOMIC DNA]</scope>
    <source>
        <strain evidence="1 2">CGMCC 4.1877</strain>
    </source>
</reference>
<dbReference type="STRING" id="260086.SAMN05216207_106513"/>
<evidence type="ECO:0000313" key="2">
    <source>
        <dbReference type="Proteomes" id="UP000199614"/>
    </source>
</evidence>
<keyword evidence="1" id="KW-0560">Oxidoreductase</keyword>
<dbReference type="EMBL" id="FOUY01000065">
    <property type="protein sequence ID" value="SFO47631.1"/>
    <property type="molecule type" value="Genomic_DNA"/>
</dbReference>
<accession>A0A1I5HIF0</accession>
<dbReference type="Proteomes" id="UP000199614">
    <property type="component" value="Unassembled WGS sequence"/>
</dbReference>
<keyword evidence="1" id="KW-0223">Dioxygenase</keyword>
<dbReference type="Gene3D" id="3.10.450.50">
    <property type="match status" value="1"/>
</dbReference>
<evidence type="ECO:0000313" key="1">
    <source>
        <dbReference type="EMBL" id="SFO47631.1"/>
    </source>
</evidence>
<dbReference type="GO" id="GO:0051213">
    <property type="term" value="F:dioxygenase activity"/>
    <property type="evidence" value="ECO:0007669"/>
    <property type="project" value="UniProtKB-KW"/>
</dbReference>
<organism evidence="1 2">
    <name type="scientific">Pseudonocardia ammonioxydans</name>
    <dbReference type="NCBI Taxonomy" id="260086"/>
    <lineage>
        <taxon>Bacteria</taxon>
        <taxon>Bacillati</taxon>
        <taxon>Actinomycetota</taxon>
        <taxon>Actinomycetes</taxon>
        <taxon>Pseudonocardiales</taxon>
        <taxon>Pseudonocardiaceae</taxon>
        <taxon>Pseudonocardia</taxon>
    </lineage>
</organism>
<proteinExistence type="predicted"/>
<dbReference type="InterPro" id="IPR032710">
    <property type="entry name" value="NTF2-like_dom_sf"/>
</dbReference>
<name>A0A1I5HIF0_PSUAM</name>
<gene>
    <name evidence="1" type="ORF">SAMN05216207_106513</name>
</gene>
<dbReference type="AlphaFoldDB" id="A0A1I5HIF0"/>
<protein>
    <submittedName>
        <fullName evidence="1">Anthranilate 1,2-dioxygenase small subunit</fullName>
    </submittedName>
</protein>
<sequence>MGTGNTAPDPTDLFASGRYLDLYQIREEHALLRERVVVCDSSRIDTLLAVPL</sequence>
<keyword evidence="2" id="KW-1185">Reference proteome</keyword>
<dbReference type="SUPFAM" id="SSF54427">
    <property type="entry name" value="NTF2-like"/>
    <property type="match status" value="1"/>
</dbReference>
<dbReference type="RefSeq" id="WP_218163017.1">
    <property type="nucleotide sequence ID" value="NZ_FOUY01000065.1"/>
</dbReference>